<organism evidence="2 3">
    <name type="scientific">Rhipicephalus sanguineus</name>
    <name type="common">Brown dog tick</name>
    <name type="synonym">Ixodes sanguineus</name>
    <dbReference type="NCBI Taxonomy" id="34632"/>
    <lineage>
        <taxon>Eukaryota</taxon>
        <taxon>Metazoa</taxon>
        <taxon>Ecdysozoa</taxon>
        <taxon>Arthropoda</taxon>
        <taxon>Chelicerata</taxon>
        <taxon>Arachnida</taxon>
        <taxon>Acari</taxon>
        <taxon>Parasitiformes</taxon>
        <taxon>Ixodida</taxon>
        <taxon>Ixodoidea</taxon>
        <taxon>Ixodidae</taxon>
        <taxon>Rhipicephalinae</taxon>
        <taxon>Rhipicephalus</taxon>
        <taxon>Rhipicephalus</taxon>
    </lineage>
</organism>
<comment type="caution">
    <text evidence="2">The sequence shown here is derived from an EMBL/GenBank/DDBJ whole genome shotgun (WGS) entry which is preliminary data.</text>
</comment>
<feature type="domain" description="Methyltransferase type 11" evidence="1">
    <location>
        <begin position="147"/>
        <end position="247"/>
    </location>
</feature>
<evidence type="ECO:0000313" key="2">
    <source>
        <dbReference type="EMBL" id="KAH7943899.1"/>
    </source>
</evidence>
<evidence type="ECO:0000313" key="3">
    <source>
        <dbReference type="Proteomes" id="UP000821837"/>
    </source>
</evidence>
<dbReference type="CDD" id="cd02440">
    <property type="entry name" value="AdoMet_MTases"/>
    <property type="match status" value="1"/>
</dbReference>
<dbReference type="Gene3D" id="3.40.50.150">
    <property type="entry name" value="Vaccinia Virus protein VP39"/>
    <property type="match status" value="1"/>
</dbReference>
<dbReference type="PANTHER" id="PTHR43464:SF23">
    <property type="entry name" value="JUVENILE HORMONE ACID O-METHYLTRANSFERASE"/>
    <property type="match status" value="1"/>
</dbReference>
<keyword evidence="3" id="KW-1185">Reference proteome</keyword>
<dbReference type="Pfam" id="PF08241">
    <property type="entry name" value="Methyltransf_11"/>
    <property type="match status" value="1"/>
</dbReference>
<proteinExistence type="predicted"/>
<dbReference type="InterPro" id="IPR013216">
    <property type="entry name" value="Methyltransf_11"/>
</dbReference>
<name>A0A9D4SRF4_RHISA</name>
<gene>
    <name evidence="2" type="ORF">HPB52_012667</name>
</gene>
<dbReference type="Proteomes" id="UP000821837">
    <property type="component" value="Unassembled WGS sequence"/>
</dbReference>
<dbReference type="InterPro" id="IPR029063">
    <property type="entry name" value="SAM-dependent_MTases_sf"/>
</dbReference>
<sequence length="277" mass="31953">MIGSRLRSIEGLHDFMRLTGVVKECVRCAPPVDGCSMQLQELGNDCWRLVRRYPIFDNRKCSTIAKAGLLHVPLNIRTKKYIEPTELNQMAHYHDRDSQAESEPSQEDERVEVYDRNCQSHLGIVADLLDTFHKAFAPCEDEYQQFLDIGCGTGRLTVECLFPRCPPSRRLVAVDKSAAMLKLAAEKYPHPKIDYLPLDIVQDVEKFAREQGQFQRVYSFLTLHWIRDQGVSLSNIERLMAPGGECVLLFKRSVHFFDLFEAIRNSPRWSKYSQRSI</sequence>
<dbReference type="GO" id="GO:0010420">
    <property type="term" value="F:polyprenyldihydroxybenzoate methyltransferase activity"/>
    <property type="evidence" value="ECO:0007669"/>
    <property type="project" value="TreeGrafter"/>
</dbReference>
<dbReference type="EMBL" id="JABSTV010001253">
    <property type="protein sequence ID" value="KAH7943899.1"/>
    <property type="molecule type" value="Genomic_DNA"/>
</dbReference>
<dbReference type="AlphaFoldDB" id="A0A9D4SRF4"/>
<protein>
    <recommendedName>
        <fullName evidence="1">Methyltransferase type 11 domain-containing protein</fullName>
    </recommendedName>
</protein>
<reference evidence="2" key="1">
    <citation type="journal article" date="2020" name="Cell">
        <title>Large-Scale Comparative Analyses of Tick Genomes Elucidate Their Genetic Diversity and Vector Capacities.</title>
        <authorList>
            <consortium name="Tick Genome and Microbiome Consortium (TIGMIC)"/>
            <person name="Jia N."/>
            <person name="Wang J."/>
            <person name="Shi W."/>
            <person name="Du L."/>
            <person name="Sun Y."/>
            <person name="Zhan W."/>
            <person name="Jiang J.F."/>
            <person name="Wang Q."/>
            <person name="Zhang B."/>
            <person name="Ji P."/>
            <person name="Bell-Sakyi L."/>
            <person name="Cui X.M."/>
            <person name="Yuan T.T."/>
            <person name="Jiang B.G."/>
            <person name="Yang W.F."/>
            <person name="Lam T.T."/>
            <person name="Chang Q.C."/>
            <person name="Ding S.J."/>
            <person name="Wang X.J."/>
            <person name="Zhu J.G."/>
            <person name="Ruan X.D."/>
            <person name="Zhao L."/>
            <person name="Wei J.T."/>
            <person name="Ye R.Z."/>
            <person name="Que T.C."/>
            <person name="Du C.H."/>
            <person name="Zhou Y.H."/>
            <person name="Cheng J.X."/>
            <person name="Dai P.F."/>
            <person name="Guo W.B."/>
            <person name="Han X.H."/>
            <person name="Huang E.J."/>
            <person name="Li L.F."/>
            <person name="Wei W."/>
            <person name="Gao Y.C."/>
            <person name="Liu J.Z."/>
            <person name="Shao H.Z."/>
            <person name="Wang X."/>
            <person name="Wang C.C."/>
            <person name="Yang T.C."/>
            <person name="Huo Q.B."/>
            <person name="Li W."/>
            <person name="Chen H.Y."/>
            <person name="Chen S.E."/>
            <person name="Zhou L.G."/>
            <person name="Ni X.B."/>
            <person name="Tian J.H."/>
            <person name="Sheng Y."/>
            <person name="Liu T."/>
            <person name="Pan Y.S."/>
            <person name="Xia L.Y."/>
            <person name="Li J."/>
            <person name="Zhao F."/>
            <person name="Cao W.C."/>
        </authorList>
    </citation>
    <scope>NUCLEOTIDE SEQUENCE</scope>
    <source>
        <strain evidence="2">Rsan-2018</strain>
    </source>
</reference>
<dbReference type="PANTHER" id="PTHR43464">
    <property type="entry name" value="METHYLTRANSFERASE"/>
    <property type="match status" value="1"/>
</dbReference>
<dbReference type="SUPFAM" id="SSF53335">
    <property type="entry name" value="S-adenosyl-L-methionine-dependent methyltransferases"/>
    <property type="match status" value="1"/>
</dbReference>
<accession>A0A9D4SRF4</accession>
<evidence type="ECO:0000259" key="1">
    <source>
        <dbReference type="Pfam" id="PF08241"/>
    </source>
</evidence>
<dbReference type="VEuPathDB" id="VectorBase:RSAN_052524"/>
<reference evidence="2" key="2">
    <citation type="submission" date="2021-09" db="EMBL/GenBank/DDBJ databases">
        <authorList>
            <person name="Jia N."/>
            <person name="Wang J."/>
            <person name="Shi W."/>
            <person name="Du L."/>
            <person name="Sun Y."/>
            <person name="Zhan W."/>
            <person name="Jiang J."/>
            <person name="Wang Q."/>
            <person name="Zhang B."/>
            <person name="Ji P."/>
            <person name="Sakyi L.B."/>
            <person name="Cui X."/>
            <person name="Yuan T."/>
            <person name="Jiang B."/>
            <person name="Yang W."/>
            <person name="Lam T.T.-Y."/>
            <person name="Chang Q."/>
            <person name="Ding S."/>
            <person name="Wang X."/>
            <person name="Zhu J."/>
            <person name="Ruan X."/>
            <person name="Zhao L."/>
            <person name="Wei J."/>
            <person name="Que T."/>
            <person name="Du C."/>
            <person name="Cheng J."/>
            <person name="Dai P."/>
            <person name="Han X."/>
            <person name="Huang E."/>
            <person name="Gao Y."/>
            <person name="Liu J."/>
            <person name="Shao H."/>
            <person name="Ye R."/>
            <person name="Li L."/>
            <person name="Wei W."/>
            <person name="Wang X."/>
            <person name="Wang C."/>
            <person name="Huo Q."/>
            <person name="Li W."/>
            <person name="Guo W."/>
            <person name="Chen H."/>
            <person name="Chen S."/>
            <person name="Zhou L."/>
            <person name="Zhou L."/>
            <person name="Ni X."/>
            <person name="Tian J."/>
            <person name="Zhou Y."/>
            <person name="Sheng Y."/>
            <person name="Liu T."/>
            <person name="Pan Y."/>
            <person name="Xia L."/>
            <person name="Li J."/>
            <person name="Zhao F."/>
            <person name="Cao W."/>
        </authorList>
    </citation>
    <scope>NUCLEOTIDE SEQUENCE</scope>
    <source>
        <strain evidence="2">Rsan-2018</strain>
        <tissue evidence="2">Larvae</tissue>
    </source>
</reference>